<dbReference type="AlphaFoldDB" id="A0AAQ4FLV0"/>
<dbReference type="EMBL" id="JARKHS020001160">
    <property type="protein sequence ID" value="KAK8788086.1"/>
    <property type="molecule type" value="Genomic_DNA"/>
</dbReference>
<feature type="region of interest" description="Disordered" evidence="1">
    <location>
        <begin position="79"/>
        <end position="98"/>
    </location>
</feature>
<sequence>MSSARVAPTFDPGLKSLRLELGATHEPKVAASVSGLLEAAGGPPAPMEKHRSRKLQQRQPWSPCSLSAALSAQLLEGEKLDPLTETRTHKRPAPGTPFDGATQYVVQFVHILQHRCDLTPRRRLLSGRHQSEDDEDEYAGHLEHLVGIGVDAGHNVIVIRAQRMVSNSAYSPHSHRGEGGHLMLQDHAAARRPRPATDPGITTPEEQLRYLCNVVLASAGRQEWLVCTGADTSNKTSVVRTQRVEALFVRGPHRYHREDGHLALLVLERTAGRLARPAAAVNNPMHLRQFRHLASSQLGQRLKETAHARSSRRAHRTNSLRQISNFNRTCSDPSDPPRKNIACRLFNATCLSLLTTIQDECSWQQEGCKGTQALLLLALKFSLASSKPHK</sequence>
<protein>
    <submittedName>
        <fullName evidence="2">Uncharacterized protein</fullName>
    </submittedName>
</protein>
<feature type="region of interest" description="Disordered" evidence="1">
    <location>
        <begin position="40"/>
        <end position="60"/>
    </location>
</feature>
<comment type="caution">
    <text evidence="2">The sequence shown here is derived from an EMBL/GenBank/DDBJ whole genome shotgun (WGS) entry which is preliminary data.</text>
</comment>
<reference evidence="2 3" key="1">
    <citation type="journal article" date="2023" name="Arcadia Sci">
        <title>De novo assembly of a long-read Amblyomma americanum tick genome.</title>
        <authorList>
            <person name="Chou S."/>
            <person name="Poskanzer K.E."/>
            <person name="Rollins M."/>
            <person name="Thuy-Boun P.S."/>
        </authorList>
    </citation>
    <scope>NUCLEOTIDE SEQUENCE [LARGE SCALE GENOMIC DNA]</scope>
    <source>
        <strain evidence="2">F_SG_1</strain>
        <tissue evidence="2">Salivary glands</tissue>
    </source>
</reference>
<dbReference type="Proteomes" id="UP001321473">
    <property type="component" value="Unassembled WGS sequence"/>
</dbReference>
<name>A0AAQ4FLV0_AMBAM</name>
<gene>
    <name evidence="2" type="ORF">V5799_022136</name>
</gene>
<keyword evidence="3" id="KW-1185">Reference proteome</keyword>
<evidence type="ECO:0000313" key="2">
    <source>
        <dbReference type="EMBL" id="KAK8788086.1"/>
    </source>
</evidence>
<evidence type="ECO:0000256" key="1">
    <source>
        <dbReference type="SAM" id="MobiDB-lite"/>
    </source>
</evidence>
<organism evidence="2 3">
    <name type="scientific">Amblyomma americanum</name>
    <name type="common">Lone star tick</name>
    <dbReference type="NCBI Taxonomy" id="6943"/>
    <lineage>
        <taxon>Eukaryota</taxon>
        <taxon>Metazoa</taxon>
        <taxon>Ecdysozoa</taxon>
        <taxon>Arthropoda</taxon>
        <taxon>Chelicerata</taxon>
        <taxon>Arachnida</taxon>
        <taxon>Acari</taxon>
        <taxon>Parasitiformes</taxon>
        <taxon>Ixodida</taxon>
        <taxon>Ixodoidea</taxon>
        <taxon>Ixodidae</taxon>
        <taxon>Amblyomminae</taxon>
        <taxon>Amblyomma</taxon>
    </lineage>
</organism>
<proteinExistence type="predicted"/>
<evidence type="ECO:0000313" key="3">
    <source>
        <dbReference type="Proteomes" id="UP001321473"/>
    </source>
</evidence>
<accession>A0AAQ4FLV0</accession>